<feature type="domain" description="Riboflavin kinase" evidence="8">
    <location>
        <begin position="332"/>
        <end position="396"/>
    </location>
</feature>
<dbReference type="GO" id="GO:0008531">
    <property type="term" value="F:riboflavin kinase activity"/>
    <property type="evidence" value="ECO:0007669"/>
    <property type="project" value="UniProtKB-EC"/>
</dbReference>
<dbReference type="PRINTS" id="PR00413">
    <property type="entry name" value="HADHALOGNASE"/>
</dbReference>
<evidence type="ECO:0000256" key="2">
    <source>
        <dbReference type="ARBA" id="ARBA00012105"/>
    </source>
</evidence>
<evidence type="ECO:0000259" key="8">
    <source>
        <dbReference type="Pfam" id="PF01687"/>
    </source>
</evidence>
<keyword evidence="5" id="KW-0808">Transferase</keyword>
<keyword evidence="10" id="KW-1185">Reference proteome</keyword>
<dbReference type="Pfam" id="PF13419">
    <property type="entry name" value="HAD_2"/>
    <property type="match status" value="1"/>
</dbReference>
<evidence type="ECO:0000256" key="7">
    <source>
        <dbReference type="ARBA" id="ARBA00022840"/>
    </source>
</evidence>
<dbReference type="SFLD" id="SFLDG01129">
    <property type="entry name" value="C1.5:_HAD__Beta-PGM__Phosphata"/>
    <property type="match status" value="1"/>
</dbReference>
<dbReference type="SFLD" id="SFLDG01135">
    <property type="entry name" value="C1.5.6:_HAD__Beta-PGM__Phospha"/>
    <property type="match status" value="1"/>
</dbReference>
<dbReference type="PANTHER" id="PTHR18901">
    <property type="entry name" value="2-DEOXYGLUCOSE-6-PHOSPHATE PHOSPHATASE 2"/>
    <property type="match status" value="1"/>
</dbReference>
<protein>
    <recommendedName>
        <fullName evidence="2">riboflavin kinase</fullName>
        <ecNumber evidence="2">2.7.1.26</ecNumber>
    </recommendedName>
</protein>
<dbReference type="PANTHER" id="PTHR18901:SF44">
    <property type="entry name" value="OS01G0757900 PROTEIN"/>
    <property type="match status" value="1"/>
</dbReference>
<dbReference type="Gene3D" id="1.10.150.240">
    <property type="entry name" value="Putative phosphatase, domain 2"/>
    <property type="match status" value="1"/>
</dbReference>
<dbReference type="InterPro" id="IPR015865">
    <property type="entry name" value="Riboflavin_kinase_bac/euk"/>
</dbReference>
<evidence type="ECO:0000313" key="10">
    <source>
        <dbReference type="Proteomes" id="UP001152523"/>
    </source>
</evidence>
<keyword evidence="3" id="KW-0285">Flavoprotein</keyword>
<dbReference type="GO" id="GO:0043136">
    <property type="term" value="F:sn-glycerol 3-phosphatase activity"/>
    <property type="evidence" value="ECO:0007669"/>
    <property type="project" value="TreeGrafter"/>
</dbReference>
<reference evidence="9" key="1">
    <citation type="submission" date="2022-07" db="EMBL/GenBank/DDBJ databases">
        <authorList>
            <person name="Macas J."/>
            <person name="Novak P."/>
            <person name="Neumann P."/>
        </authorList>
    </citation>
    <scope>NUCLEOTIDE SEQUENCE</scope>
</reference>
<organism evidence="9 10">
    <name type="scientific">Cuscuta epithymum</name>
    <dbReference type="NCBI Taxonomy" id="186058"/>
    <lineage>
        <taxon>Eukaryota</taxon>
        <taxon>Viridiplantae</taxon>
        <taxon>Streptophyta</taxon>
        <taxon>Embryophyta</taxon>
        <taxon>Tracheophyta</taxon>
        <taxon>Spermatophyta</taxon>
        <taxon>Magnoliopsida</taxon>
        <taxon>eudicotyledons</taxon>
        <taxon>Gunneridae</taxon>
        <taxon>Pentapetalae</taxon>
        <taxon>asterids</taxon>
        <taxon>lamiids</taxon>
        <taxon>Solanales</taxon>
        <taxon>Convolvulaceae</taxon>
        <taxon>Cuscuteae</taxon>
        <taxon>Cuscuta</taxon>
        <taxon>Cuscuta subgen. Cuscuta</taxon>
    </lineage>
</organism>
<comment type="caution">
    <text evidence="9">The sequence shown here is derived from an EMBL/GenBank/DDBJ whole genome shotgun (WGS) entry which is preliminary data.</text>
</comment>
<evidence type="ECO:0000256" key="6">
    <source>
        <dbReference type="ARBA" id="ARBA00022741"/>
    </source>
</evidence>
<dbReference type="SUPFAM" id="SSF82114">
    <property type="entry name" value="Riboflavin kinase-like"/>
    <property type="match status" value="1"/>
</dbReference>
<dbReference type="InterPro" id="IPR023465">
    <property type="entry name" value="Riboflavin_kinase_dom_sf"/>
</dbReference>
<dbReference type="EMBL" id="CAMAPF010000154">
    <property type="protein sequence ID" value="CAH9109520.1"/>
    <property type="molecule type" value="Genomic_DNA"/>
</dbReference>
<keyword evidence="7" id="KW-0067">ATP-binding</keyword>
<comment type="pathway">
    <text evidence="1">Cofactor biosynthesis; FMN biosynthesis; FMN from riboflavin (ATP route): step 1/1.</text>
</comment>
<dbReference type="InterPro" id="IPR023198">
    <property type="entry name" value="PGP-like_dom2"/>
</dbReference>
<dbReference type="InterPro" id="IPR023214">
    <property type="entry name" value="HAD_sf"/>
</dbReference>
<dbReference type="InterPro" id="IPR041492">
    <property type="entry name" value="HAD_2"/>
</dbReference>
<keyword evidence="6" id="KW-0547">Nucleotide-binding</keyword>
<dbReference type="GO" id="GO:0009231">
    <property type="term" value="P:riboflavin biosynthetic process"/>
    <property type="evidence" value="ECO:0007669"/>
    <property type="project" value="InterPro"/>
</dbReference>
<dbReference type="EC" id="2.7.1.26" evidence="2"/>
<dbReference type="NCBIfam" id="TIGR01509">
    <property type="entry name" value="HAD-SF-IA-v3"/>
    <property type="match status" value="1"/>
</dbReference>
<dbReference type="Gene3D" id="3.40.50.1000">
    <property type="entry name" value="HAD superfamily/HAD-like"/>
    <property type="match status" value="1"/>
</dbReference>
<dbReference type="SFLD" id="SFLDS00003">
    <property type="entry name" value="Haloacid_Dehalogenase"/>
    <property type="match status" value="1"/>
</dbReference>
<dbReference type="GO" id="GO:0005524">
    <property type="term" value="F:ATP binding"/>
    <property type="evidence" value="ECO:0007669"/>
    <property type="project" value="UniProtKB-KW"/>
</dbReference>
<gene>
    <name evidence="9" type="ORF">CEPIT_LOCUS18799</name>
</gene>
<dbReference type="AlphaFoldDB" id="A0AAV0DXQ7"/>
<evidence type="ECO:0000256" key="1">
    <source>
        <dbReference type="ARBA" id="ARBA00005201"/>
    </source>
</evidence>
<evidence type="ECO:0000313" key="9">
    <source>
        <dbReference type="EMBL" id="CAH9109520.1"/>
    </source>
</evidence>
<sequence>MYTLVLVTKVVLYRIFRPALRREFSLFSHAPEACRVEASYKFPSQQSQPIPYHPQAARQAMEDPSPTPRHEIKETHTISAVIFDLDGTLLNTEQVAKAVFKDFLAKFGKVPDREKESKRMGLVQREAVSSIIEDYDLPLTPDQYIKDILPLHLGKWALAKPLPGANRLMSHLHKKGVPFALASNSVRRNIEGKLSYHEGWKERFAVILGSDQVRLGKPAPDIFREAAKRMNVDAANCLVIEDSVVGVKAAKAAGMKVVAVPSVNIGIHQFSVADYVLHSILELQPEIWGLPPFADLVDNVLPVEPISFKGFYSNGLLNESTDDMLAGLPDQVFGIYMGWAKIYSNKLLKIVVSIGWENNNCSLERHIKAFLPEGNDENANDCEMELVLVGYIRGSYGKETTYALDILDEDKCTARSAFCQPEFSVDACMSLFQQFNE</sequence>
<dbReference type="InterPro" id="IPR006439">
    <property type="entry name" value="HAD-SF_hydro_IA"/>
</dbReference>
<accession>A0AAV0DXQ7</accession>
<evidence type="ECO:0000256" key="3">
    <source>
        <dbReference type="ARBA" id="ARBA00022630"/>
    </source>
</evidence>
<dbReference type="InterPro" id="IPR036412">
    <property type="entry name" value="HAD-like_sf"/>
</dbReference>
<dbReference type="SUPFAM" id="SSF56784">
    <property type="entry name" value="HAD-like"/>
    <property type="match status" value="1"/>
</dbReference>
<dbReference type="GO" id="GO:0006114">
    <property type="term" value="P:glycerol biosynthetic process"/>
    <property type="evidence" value="ECO:0007669"/>
    <property type="project" value="TreeGrafter"/>
</dbReference>
<dbReference type="Gene3D" id="2.40.30.30">
    <property type="entry name" value="Riboflavin kinase-like"/>
    <property type="match status" value="1"/>
</dbReference>
<evidence type="ECO:0000256" key="4">
    <source>
        <dbReference type="ARBA" id="ARBA00022643"/>
    </source>
</evidence>
<name>A0AAV0DXQ7_9ASTE</name>
<dbReference type="FunFam" id="1.10.150.240:FF:000001">
    <property type="entry name" value="Haloacid dehalogenase-like hydrolase domain"/>
    <property type="match status" value="1"/>
</dbReference>
<evidence type="ECO:0000256" key="5">
    <source>
        <dbReference type="ARBA" id="ARBA00022679"/>
    </source>
</evidence>
<dbReference type="FunFam" id="3.40.50.1000:FF:000119">
    <property type="entry name" value="Bifunctional riboflavin kinase/FMN phosphatase"/>
    <property type="match status" value="1"/>
</dbReference>
<dbReference type="Pfam" id="PF01687">
    <property type="entry name" value="Flavokinase"/>
    <property type="match status" value="1"/>
</dbReference>
<proteinExistence type="predicted"/>
<keyword evidence="4" id="KW-0288">FMN</keyword>
<dbReference type="Proteomes" id="UP001152523">
    <property type="component" value="Unassembled WGS sequence"/>
</dbReference>